<name>A0A7S4CLZ1_9EUGL</name>
<accession>A0A7S4CLZ1</accession>
<evidence type="ECO:0000313" key="1">
    <source>
        <dbReference type="EMBL" id="CAE0800860.1"/>
    </source>
</evidence>
<protein>
    <submittedName>
        <fullName evidence="1">Uncharacterized protein</fullName>
    </submittedName>
</protein>
<organism evidence="1">
    <name type="scientific">Eutreptiella gymnastica</name>
    <dbReference type="NCBI Taxonomy" id="73025"/>
    <lineage>
        <taxon>Eukaryota</taxon>
        <taxon>Discoba</taxon>
        <taxon>Euglenozoa</taxon>
        <taxon>Euglenida</taxon>
        <taxon>Spirocuta</taxon>
        <taxon>Euglenophyceae</taxon>
        <taxon>Eutreptiales</taxon>
        <taxon>Eutreptiaceae</taxon>
        <taxon>Eutreptiella</taxon>
    </lineage>
</organism>
<sequence length="127" mass="14123">MAVPENLIVNLTFNPPELSILGSIKQGTLDKLMEKLQAHLPQATSSSPGQKSVLEFTYSDSPPHWYAKLPSAYCNEELGQSQFMLIIIDALEHGSEVGGSDWKLKASDAHNHDDSKVTYKFFFVQKV</sequence>
<dbReference type="PANTHER" id="PTHR39665">
    <property type="entry name" value="PARAFLAGELLAR ROD COMPONENT-RELATED"/>
    <property type="match status" value="1"/>
</dbReference>
<dbReference type="AlphaFoldDB" id="A0A7S4CLZ1"/>
<dbReference type="EMBL" id="HBJA01035501">
    <property type="protein sequence ID" value="CAE0800860.1"/>
    <property type="molecule type" value="Transcribed_RNA"/>
</dbReference>
<proteinExistence type="predicted"/>
<dbReference type="PANTHER" id="PTHR39665:SF1">
    <property type="entry name" value="PARAFLAGELLAR ROD COMPONENT"/>
    <property type="match status" value="1"/>
</dbReference>
<gene>
    <name evidence="1" type="ORF">EGYM00163_LOCUS11981</name>
</gene>
<reference evidence="1" key="1">
    <citation type="submission" date="2021-01" db="EMBL/GenBank/DDBJ databases">
        <authorList>
            <person name="Corre E."/>
            <person name="Pelletier E."/>
            <person name="Niang G."/>
            <person name="Scheremetjew M."/>
            <person name="Finn R."/>
            <person name="Kale V."/>
            <person name="Holt S."/>
            <person name="Cochrane G."/>
            <person name="Meng A."/>
            <person name="Brown T."/>
            <person name="Cohen L."/>
        </authorList>
    </citation>
    <scope>NUCLEOTIDE SEQUENCE</scope>
    <source>
        <strain evidence="1">CCMP1594</strain>
    </source>
</reference>